<dbReference type="Gene3D" id="1.10.340.30">
    <property type="entry name" value="Hypothetical protein, domain 2"/>
    <property type="match status" value="1"/>
</dbReference>
<evidence type="ECO:0000256" key="6">
    <source>
        <dbReference type="ARBA" id="ARBA00023239"/>
    </source>
</evidence>
<dbReference type="SMART" id="SM00478">
    <property type="entry name" value="ENDO3c"/>
    <property type="match status" value="1"/>
</dbReference>
<evidence type="ECO:0000256" key="9">
    <source>
        <dbReference type="ARBA" id="ARBA00044632"/>
    </source>
</evidence>
<dbReference type="InterPro" id="IPR023170">
    <property type="entry name" value="HhH_base_excis_C"/>
</dbReference>
<dbReference type="GO" id="GO:0003684">
    <property type="term" value="F:damaged DNA binding"/>
    <property type="evidence" value="ECO:0007669"/>
    <property type="project" value="InterPro"/>
</dbReference>
<evidence type="ECO:0000259" key="10">
    <source>
        <dbReference type="SMART" id="SM00478"/>
    </source>
</evidence>
<evidence type="ECO:0000256" key="5">
    <source>
        <dbReference type="ARBA" id="ARBA00023204"/>
    </source>
</evidence>
<dbReference type="GO" id="GO:0140078">
    <property type="term" value="F:class I DNA-(apurinic or apyrimidinic site) endonuclease activity"/>
    <property type="evidence" value="ECO:0007669"/>
    <property type="project" value="UniProtKB-EC"/>
</dbReference>
<dbReference type="SUPFAM" id="SSF55945">
    <property type="entry name" value="TATA-box binding protein-like"/>
    <property type="match status" value="1"/>
</dbReference>
<sequence length="253" mass="28992">MSASIDLDATLFSGQTFAWSKQDGVYQAVVGRQLVCFTEKTFDPLLAQNGALRRYFDMDWEYGRAESYLSSLDPHLARAIQAYKGLHILNQDPWEVLMGFLLSQNNNIKRIRGMYELLSKHFGTHIEGPWYAFPRPEQLMNVSEQDLRQLGMGFRAPYLLDAIQNHALLQAIPDLGDEEAYRALQTIRGVGPKVALCILAFAFHRQQAFPLDTWMLKVMKTRYPGRDASYFAPYAALAQQYLFHFERTQGGRL</sequence>
<evidence type="ECO:0000313" key="11">
    <source>
        <dbReference type="EMBL" id="MPM28690.1"/>
    </source>
</evidence>
<evidence type="ECO:0000256" key="2">
    <source>
        <dbReference type="ARBA" id="ARBA00012720"/>
    </source>
</evidence>
<evidence type="ECO:0000256" key="8">
    <source>
        <dbReference type="ARBA" id="ARBA00023295"/>
    </source>
</evidence>
<gene>
    <name evidence="11" type="ORF">SDC9_75217</name>
</gene>
<dbReference type="GO" id="GO:0008534">
    <property type="term" value="F:oxidized purine nucleobase lesion DNA N-glycosylase activity"/>
    <property type="evidence" value="ECO:0007669"/>
    <property type="project" value="InterPro"/>
</dbReference>
<keyword evidence="5" id="KW-0234">DNA repair</keyword>
<dbReference type="EC" id="4.2.99.18" evidence="2"/>
<dbReference type="InterPro" id="IPR052054">
    <property type="entry name" value="Oxidative_DNA_repair_enzyme"/>
</dbReference>
<evidence type="ECO:0000256" key="3">
    <source>
        <dbReference type="ARBA" id="ARBA00022763"/>
    </source>
</evidence>
<evidence type="ECO:0000256" key="1">
    <source>
        <dbReference type="ARBA" id="ARBA00010679"/>
    </source>
</evidence>
<keyword evidence="4" id="KW-0378">Hydrolase</keyword>
<proteinExistence type="inferred from homology"/>
<dbReference type="Gene3D" id="1.10.1670.10">
    <property type="entry name" value="Helix-hairpin-Helix base-excision DNA repair enzymes (C-terminal)"/>
    <property type="match status" value="1"/>
</dbReference>
<dbReference type="Pfam" id="PF00730">
    <property type="entry name" value="HhH-GPD"/>
    <property type="match status" value="1"/>
</dbReference>
<name>A0A644YJY9_9ZZZZ</name>
<dbReference type="InterPro" id="IPR011257">
    <property type="entry name" value="DNA_glycosylase"/>
</dbReference>
<dbReference type="InterPro" id="IPR003265">
    <property type="entry name" value="HhH-GPD_domain"/>
</dbReference>
<organism evidence="11">
    <name type="scientific">bioreactor metagenome</name>
    <dbReference type="NCBI Taxonomy" id="1076179"/>
    <lineage>
        <taxon>unclassified sequences</taxon>
        <taxon>metagenomes</taxon>
        <taxon>ecological metagenomes</taxon>
    </lineage>
</organism>
<dbReference type="SUPFAM" id="SSF48150">
    <property type="entry name" value="DNA-glycosylase"/>
    <property type="match status" value="1"/>
</dbReference>
<evidence type="ECO:0000256" key="4">
    <source>
        <dbReference type="ARBA" id="ARBA00022801"/>
    </source>
</evidence>
<comment type="similarity">
    <text evidence="1">Belongs to the type-1 OGG1 family.</text>
</comment>
<reference evidence="11" key="1">
    <citation type="submission" date="2019-08" db="EMBL/GenBank/DDBJ databases">
        <authorList>
            <person name="Kucharzyk K."/>
            <person name="Murdoch R.W."/>
            <person name="Higgins S."/>
            <person name="Loffler F."/>
        </authorList>
    </citation>
    <scope>NUCLEOTIDE SEQUENCE</scope>
</reference>
<dbReference type="InterPro" id="IPR012904">
    <property type="entry name" value="OGG_N"/>
</dbReference>
<dbReference type="PANTHER" id="PTHR10242">
    <property type="entry name" value="8-OXOGUANINE DNA GLYCOSYLASE"/>
    <property type="match status" value="1"/>
</dbReference>
<dbReference type="EMBL" id="VSSQ01005322">
    <property type="protein sequence ID" value="MPM28690.1"/>
    <property type="molecule type" value="Genomic_DNA"/>
</dbReference>
<dbReference type="Pfam" id="PF07934">
    <property type="entry name" value="OGG_N"/>
    <property type="match status" value="1"/>
</dbReference>
<protein>
    <recommendedName>
        <fullName evidence="2">DNA-(apurinic or apyrimidinic site) lyase</fullName>
        <ecNumber evidence="2">4.2.99.18</ecNumber>
    </recommendedName>
</protein>
<keyword evidence="3" id="KW-0227">DNA damage</keyword>
<feature type="domain" description="HhH-GPD" evidence="10">
    <location>
        <begin position="102"/>
        <end position="247"/>
    </location>
</feature>
<comment type="catalytic activity">
    <reaction evidence="9">
        <text>2'-deoxyribonucleotide-(2'-deoxyribose 5'-phosphate)-2'-deoxyribonucleotide-DNA = a 3'-end 2'-deoxyribonucleotide-(2,3-dehydro-2,3-deoxyribose 5'-phosphate)-DNA + a 5'-end 5'-phospho-2'-deoxyribonucleoside-DNA + H(+)</text>
        <dbReference type="Rhea" id="RHEA:66592"/>
        <dbReference type="Rhea" id="RHEA-COMP:13180"/>
        <dbReference type="Rhea" id="RHEA-COMP:16897"/>
        <dbReference type="Rhea" id="RHEA-COMP:17067"/>
        <dbReference type="ChEBI" id="CHEBI:15378"/>
        <dbReference type="ChEBI" id="CHEBI:136412"/>
        <dbReference type="ChEBI" id="CHEBI:157695"/>
        <dbReference type="ChEBI" id="CHEBI:167181"/>
        <dbReference type="EC" id="4.2.99.18"/>
    </reaction>
</comment>
<keyword evidence="7" id="KW-0511">Multifunctional enzyme</keyword>
<dbReference type="Gene3D" id="3.30.310.260">
    <property type="match status" value="1"/>
</dbReference>
<dbReference type="AlphaFoldDB" id="A0A644YJY9"/>
<dbReference type="PANTHER" id="PTHR10242:SF2">
    <property type="entry name" value="N-GLYCOSYLASE_DNA LYASE"/>
    <property type="match status" value="1"/>
</dbReference>
<keyword evidence="6" id="KW-0456">Lyase</keyword>
<evidence type="ECO:0000256" key="7">
    <source>
        <dbReference type="ARBA" id="ARBA00023268"/>
    </source>
</evidence>
<accession>A0A644YJY9</accession>
<dbReference type="CDD" id="cd00056">
    <property type="entry name" value="ENDO3c"/>
    <property type="match status" value="1"/>
</dbReference>
<dbReference type="GO" id="GO:0006284">
    <property type="term" value="P:base-excision repair"/>
    <property type="evidence" value="ECO:0007669"/>
    <property type="project" value="InterPro"/>
</dbReference>
<comment type="caution">
    <text evidence="11">The sequence shown here is derived from an EMBL/GenBank/DDBJ whole genome shotgun (WGS) entry which is preliminary data.</text>
</comment>
<dbReference type="GO" id="GO:0006289">
    <property type="term" value="P:nucleotide-excision repair"/>
    <property type="evidence" value="ECO:0007669"/>
    <property type="project" value="InterPro"/>
</dbReference>
<keyword evidence="8" id="KW-0326">Glycosidase</keyword>